<keyword evidence="4" id="KW-0378">Hydrolase</keyword>
<keyword evidence="3" id="KW-0227">DNA damage</keyword>
<keyword evidence="5" id="KW-0347">Helicase</keyword>
<dbReference type="GO" id="GO:0006281">
    <property type="term" value="P:DNA repair"/>
    <property type="evidence" value="ECO:0007669"/>
    <property type="project" value="UniProtKB-KW"/>
</dbReference>
<dbReference type="GO" id="GO:0006310">
    <property type="term" value="P:DNA recombination"/>
    <property type="evidence" value="ECO:0007669"/>
    <property type="project" value="TreeGrafter"/>
</dbReference>
<dbReference type="GO" id="GO:0005524">
    <property type="term" value="F:ATP binding"/>
    <property type="evidence" value="ECO:0007669"/>
    <property type="project" value="UniProtKB-KW"/>
</dbReference>
<dbReference type="GO" id="GO:0003677">
    <property type="term" value="F:DNA binding"/>
    <property type="evidence" value="ECO:0007669"/>
    <property type="project" value="UniProtKB-KW"/>
</dbReference>
<keyword evidence="1" id="KW-0540">Nuclease</keyword>
<dbReference type="InterPro" id="IPR011604">
    <property type="entry name" value="PDDEXK-like_dom_sf"/>
</dbReference>
<evidence type="ECO:0000313" key="14">
    <source>
        <dbReference type="Proteomes" id="UP000462760"/>
    </source>
</evidence>
<dbReference type="RefSeq" id="WP_154483755.1">
    <property type="nucleotide sequence ID" value="NZ_VULR01000005.1"/>
</dbReference>
<evidence type="ECO:0008006" key="15">
    <source>
        <dbReference type="Google" id="ProtNLM"/>
    </source>
</evidence>
<feature type="domain" description="ATP-dependent helicase/deoxyribonuclease subunit B N-terminal" evidence="12">
    <location>
        <begin position="9"/>
        <end position="246"/>
    </location>
</feature>
<evidence type="ECO:0000259" key="11">
    <source>
        <dbReference type="Pfam" id="PF12705"/>
    </source>
</evidence>
<evidence type="ECO:0000256" key="1">
    <source>
        <dbReference type="ARBA" id="ARBA00022722"/>
    </source>
</evidence>
<evidence type="ECO:0000256" key="8">
    <source>
        <dbReference type="ARBA" id="ARBA00023125"/>
    </source>
</evidence>
<feature type="domain" description="PD-(D/E)XK endonuclease-like" evidence="11">
    <location>
        <begin position="749"/>
        <end position="1035"/>
    </location>
</feature>
<dbReference type="Gene3D" id="3.90.320.10">
    <property type="match status" value="1"/>
</dbReference>
<dbReference type="Gene3D" id="3.40.50.300">
    <property type="entry name" value="P-loop containing nucleotide triphosphate hydrolases"/>
    <property type="match status" value="2"/>
</dbReference>
<sequence length="1039" mass="123499">MADRIVFYGPMNNDKRMELLKMPIEYLKSDKGNRFYYVLPNGELLSKYRKILLKDGKGAFDLNLFTFDDIVKGILEKETYININLEIKESIISKILKELYEEEHIEYYKNMISMEGFIKDISYIIGQIKRSLLTPEEFNKNIPNIPFYKEIGLIYERYEKFLKENRLLDAEGSFFRSLDLLKDSENYFKNLDFIIIDEFFDFKPQELELLKEISKYPIDIYVNIPYKRDEEFKAVKNTLKFFESIGFKIVEVMKEDKNLFETIGDNLFSEENCILPETDRVKLIKAPNKYLELKRICQEIKSLYNKGVPLNEIGLAITDSIEYLETVFHVFKEEGIPFSINEDIRLIDMPLVKEFLNIIELRINNFNKSSIIKRVKNSYFNIYSGKEKDRIEYILYKLNYNSIEELKNILDEERNRYLELDESEKVEEKCEQLNQMESSLEILINEGKLIPNKGTVEEIVDVLIDIIDSYDILEKVNDIYDEIEDYDIFYRDISSLSKLKDVLEKIKIEIPLVYRQIELEDFYNILLRYLEEEVIVGTLGNYEGVNILSLSTLRGLKFERLFITGLIEGRYPKLKEENFFFKEDNYSTLKNIGIDIKSFYEKLDKESLNFAIAVTRCTECLYLSYPESSLKEEVNIPSIFLDEFLSLFPEGKIDTIQLDMDYLIKNDFKEITTKKELLNHLLYKHFEGEEVIKHLQMFNSLDNKLLHEINEKIKCEVYRNKEGFNEYSGFIEDDNIKEDLKLSQKDSVFSITYFETYGKCPYKFLMERVLKLEGMERFIEDFTPLDRGNIFHQVLKEYYSFHNQDIKLHINGDKVFEVKNTLDEINKRIEKILIDNGVKTLDKLWNIRIENMANTVLKFVEKDLERLATSKYKTIPYDFEVEFGYMKDFSFDSGKEKVKILGKIDRMDRFLEQDKYILYDYKTSSYGVKKIKDIEEGTSFQLPVYIMSQKHRNIVAGGYIDISKAKVYMELVQKEDKELVNKKRGKGILDETHWKALMEEVENNMKEYIDCIYRGDFSINPKICDTYCPYKEVCRYEFR</sequence>
<keyword evidence="10" id="KW-0175">Coiled coil</keyword>
<dbReference type="InterPro" id="IPR049035">
    <property type="entry name" value="ADDB_N"/>
</dbReference>
<evidence type="ECO:0000259" key="12">
    <source>
        <dbReference type="Pfam" id="PF21445"/>
    </source>
</evidence>
<feature type="coiled-coil region" evidence="10">
    <location>
        <begin position="403"/>
        <end position="446"/>
    </location>
</feature>
<evidence type="ECO:0000256" key="5">
    <source>
        <dbReference type="ARBA" id="ARBA00022806"/>
    </source>
</evidence>
<reference evidence="13 14" key="1">
    <citation type="submission" date="2019-08" db="EMBL/GenBank/DDBJ databases">
        <title>In-depth cultivation of the pig gut microbiome towards novel bacterial diversity and tailored functional studies.</title>
        <authorList>
            <person name="Wylensek D."/>
            <person name="Hitch T.C.A."/>
            <person name="Clavel T."/>
        </authorList>
    </citation>
    <scope>NUCLEOTIDE SEQUENCE [LARGE SCALE GENOMIC DNA]</scope>
    <source>
        <strain evidence="13 14">Med78-601-WT-4W-RMD-3</strain>
    </source>
</reference>
<keyword evidence="9" id="KW-0234">DNA repair</keyword>
<evidence type="ECO:0000256" key="2">
    <source>
        <dbReference type="ARBA" id="ARBA00022741"/>
    </source>
</evidence>
<dbReference type="GO" id="GO:0004386">
    <property type="term" value="F:helicase activity"/>
    <property type="evidence" value="ECO:0007669"/>
    <property type="project" value="UniProtKB-KW"/>
</dbReference>
<dbReference type="AlphaFoldDB" id="A0A844FGJ0"/>
<evidence type="ECO:0000256" key="6">
    <source>
        <dbReference type="ARBA" id="ARBA00022839"/>
    </source>
</evidence>
<dbReference type="InterPro" id="IPR038726">
    <property type="entry name" value="PDDEXK_AddAB-type"/>
</dbReference>
<dbReference type="Gene3D" id="1.10.486.10">
    <property type="entry name" value="PCRA, domain 4"/>
    <property type="match status" value="1"/>
</dbReference>
<organism evidence="13 14">
    <name type="scientific">Anaerosalibacter bizertensis</name>
    <dbReference type="NCBI Taxonomy" id="932217"/>
    <lineage>
        <taxon>Bacteria</taxon>
        <taxon>Bacillati</taxon>
        <taxon>Bacillota</taxon>
        <taxon>Tissierellia</taxon>
        <taxon>Tissierellales</taxon>
        <taxon>Sporanaerobacteraceae</taxon>
        <taxon>Anaerosalibacter</taxon>
    </lineage>
</organism>
<proteinExistence type="predicted"/>
<dbReference type="Pfam" id="PF12705">
    <property type="entry name" value="PDDEXK_1"/>
    <property type="match status" value="1"/>
</dbReference>
<keyword evidence="6" id="KW-0269">Exonuclease</keyword>
<evidence type="ECO:0000256" key="10">
    <source>
        <dbReference type="SAM" id="Coils"/>
    </source>
</evidence>
<evidence type="ECO:0000313" key="13">
    <source>
        <dbReference type="EMBL" id="MSS43078.1"/>
    </source>
</evidence>
<dbReference type="InterPro" id="IPR027417">
    <property type="entry name" value="P-loop_NTPase"/>
</dbReference>
<evidence type="ECO:0000256" key="4">
    <source>
        <dbReference type="ARBA" id="ARBA00022801"/>
    </source>
</evidence>
<dbReference type="OrthoDB" id="9758506at2"/>
<dbReference type="InterPro" id="IPR013986">
    <property type="entry name" value="DExx_box_DNA_helicase_dom_sf"/>
</dbReference>
<gene>
    <name evidence="13" type="ORF">FYJ27_04935</name>
</gene>
<evidence type="ECO:0000256" key="3">
    <source>
        <dbReference type="ARBA" id="ARBA00022763"/>
    </source>
</evidence>
<dbReference type="EMBL" id="VULR01000005">
    <property type="protein sequence ID" value="MSS43078.1"/>
    <property type="molecule type" value="Genomic_DNA"/>
</dbReference>
<dbReference type="PANTHER" id="PTHR30591:SF1">
    <property type="entry name" value="RECBCD ENZYME SUBUNIT RECC"/>
    <property type="match status" value="1"/>
</dbReference>
<keyword evidence="8" id="KW-0238">DNA-binding</keyword>
<comment type="caution">
    <text evidence="13">The sequence shown here is derived from an EMBL/GenBank/DDBJ whole genome shotgun (WGS) entry which is preliminary data.</text>
</comment>
<keyword evidence="7" id="KW-0067">ATP-binding</keyword>
<dbReference type="Proteomes" id="UP000462760">
    <property type="component" value="Unassembled WGS sequence"/>
</dbReference>
<dbReference type="SUPFAM" id="SSF52540">
    <property type="entry name" value="P-loop containing nucleoside triphosphate hydrolases"/>
    <property type="match status" value="2"/>
</dbReference>
<dbReference type="Gene3D" id="1.10.10.160">
    <property type="match status" value="1"/>
</dbReference>
<dbReference type="GO" id="GO:0004527">
    <property type="term" value="F:exonuclease activity"/>
    <property type="evidence" value="ECO:0007669"/>
    <property type="project" value="UniProtKB-KW"/>
</dbReference>
<evidence type="ECO:0000256" key="9">
    <source>
        <dbReference type="ARBA" id="ARBA00023204"/>
    </source>
</evidence>
<name>A0A844FGJ0_9FIRM</name>
<keyword evidence="2" id="KW-0547">Nucleotide-binding</keyword>
<dbReference type="PANTHER" id="PTHR30591">
    <property type="entry name" value="RECBCD ENZYME SUBUNIT RECC"/>
    <property type="match status" value="1"/>
</dbReference>
<accession>A0A844FGJ0</accession>
<dbReference type="Pfam" id="PF21445">
    <property type="entry name" value="ADDB_N"/>
    <property type="match status" value="1"/>
</dbReference>
<evidence type="ECO:0000256" key="7">
    <source>
        <dbReference type="ARBA" id="ARBA00022840"/>
    </source>
</evidence>
<protein>
    <recommendedName>
        <fullName evidence="15">DNA helicase</fullName>
    </recommendedName>
</protein>